<dbReference type="AlphaFoldDB" id="A0AAJ7EHG6"/>
<evidence type="ECO:0000313" key="1">
    <source>
        <dbReference type="RefSeq" id="XP_013177539.1"/>
    </source>
</evidence>
<gene>
    <name evidence="1" type="primary">LOC106125001</name>
</gene>
<dbReference type="KEGG" id="pxu:106125001"/>
<proteinExistence type="predicted"/>
<protein>
    <submittedName>
        <fullName evidence="1">Uncharacterized protein LOC106125001</fullName>
    </submittedName>
</protein>
<dbReference type="RefSeq" id="XP_013177539.1">
    <property type="nucleotide sequence ID" value="XM_013322085.1"/>
</dbReference>
<name>A0AAJ7EHG6_PAPXU</name>
<dbReference type="GeneID" id="106125001"/>
<sequence>MEFNYLENIRKLREKIAPFKRQLCNESRCPKIRKRWEEHQHKCHTVKFKKLTLENKDPKPCIKITKLKTADQLVQTSIDMKCHVATNCNIFHDDKQAMAKIASEVMNAENVGEFLARNQSCNTTVSFKNFYKERLQYEVLQWLREVPIESEFNSTAKIVTEKIVNNLIEKIDKLSVEADEDWYEVKLKREIDHCLNSLPMSYHSTKCAKIRYILTESLITRIMVLNSKYLYESPTTFQDDLDVNHYASNKDIFQVPIVSMFENEIYTWLQSKNLKGEEGTTLNLKYITKTLLNRLLPCLMDKGTKKSKYLIKGGIVEVLDTLPLTMALFKNRIFLNGLAMELTNILMNAQNNFEQLTIYNNAYLGFSKTLSCLNPEHCMINPLRRESVGKQVTLRMSNTSKVRAVGKSSSNGIYQSKTNINKPYRESHFVAMELNMRSFSQIERTVTKDPTLSRMTLKILRDVKSRNSIVRLKDFKKNCVPSLLSISLSSVDEKDYNSSCCSYFDKNHIKFRTRNKIYGPNISIEETVNVKKVSSLIRAWIEKLPKNYGKLKNRSVMEAISGDFALEITNHMSVPSIVGNNCDKETYLGDIISKWLSLLGFVKTSDEAITYKNELLSELQNVLLEKPREVNIIPEDVEPDMNMINGKENMDMLNGDFLSYLNKPSTEICTDSDSCKMLVHDFAFIIYNELNNKRCNSNVTSTLKRWLKNIVESEQNICLQSLSKDFKNEIINYSPSNQDDKVSNVEGSNNAVFENVMKQCLMNFFSEPNLNKRIAEDVFWNILSNVLENVYTQYSKMENHQVENEDTPYEKLKTELDYIILISDWFNKLPKNSVLHRLNSRQSRILLINLAKTIENSINKRELATRLDEDFYSEIIYNQCNQFEPLRNVSLDKSLTKPLVDALVKYEIQKLKDKQNLSTEKDMDVGVKQKEIKNGIKKDSQKKYVATNDKMCKEFSDIVQKEINSIFNYFFSNFNTISTHRLIIVIYF</sequence>
<reference evidence="1" key="1">
    <citation type="submission" date="2025-08" db="UniProtKB">
        <authorList>
            <consortium name="RefSeq"/>
        </authorList>
    </citation>
    <scope>IDENTIFICATION</scope>
</reference>
<accession>A0AAJ7EHG6</accession>
<dbReference type="Proteomes" id="UP000694872">
    <property type="component" value="Unplaced"/>
</dbReference>
<organism evidence="1">
    <name type="scientific">Papilio xuthus</name>
    <name type="common">Asian swallowtail butterfly</name>
    <dbReference type="NCBI Taxonomy" id="66420"/>
    <lineage>
        <taxon>Eukaryota</taxon>
        <taxon>Metazoa</taxon>
        <taxon>Ecdysozoa</taxon>
        <taxon>Arthropoda</taxon>
        <taxon>Hexapoda</taxon>
        <taxon>Insecta</taxon>
        <taxon>Pterygota</taxon>
        <taxon>Neoptera</taxon>
        <taxon>Endopterygota</taxon>
        <taxon>Lepidoptera</taxon>
        <taxon>Glossata</taxon>
        <taxon>Ditrysia</taxon>
        <taxon>Papilionoidea</taxon>
        <taxon>Papilionidae</taxon>
        <taxon>Papilioninae</taxon>
        <taxon>Papilio</taxon>
    </lineage>
</organism>